<keyword evidence="2" id="KW-1185">Reference proteome</keyword>
<proteinExistence type="predicted"/>
<evidence type="ECO:0000313" key="2">
    <source>
        <dbReference type="Proteomes" id="UP000269221"/>
    </source>
</evidence>
<gene>
    <name evidence="1" type="ORF">DUI87_07299</name>
</gene>
<accession>A0A3M0KPJ7</accession>
<comment type="caution">
    <text evidence="1">The sequence shown here is derived from an EMBL/GenBank/DDBJ whole genome shotgun (WGS) entry which is preliminary data.</text>
</comment>
<dbReference type="Proteomes" id="UP000269221">
    <property type="component" value="Unassembled WGS sequence"/>
</dbReference>
<organism evidence="1 2">
    <name type="scientific">Hirundo rustica rustica</name>
    <dbReference type="NCBI Taxonomy" id="333673"/>
    <lineage>
        <taxon>Eukaryota</taxon>
        <taxon>Metazoa</taxon>
        <taxon>Chordata</taxon>
        <taxon>Craniata</taxon>
        <taxon>Vertebrata</taxon>
        <taxon>Euteleostomi</taxon>
        <taxon>Archelosauria</taxon>
        <taxon>Archosauria</taxon>
        <taxon>Dinosauria</taxon>
        <taxon>Saurischia</taxon>
        <taxon>Theropoda</taxon>
        <taxon>Coelurosauria</taxon>
        <taxon>Aves</taxon>
        <taxon>Neognathae</taxon>
        <taxon>Neoaves</taxon>
        <taxon>Telluraves</taxon>
        <taxon>Australaves</taxon>
        <taxon>Passeriformes</taxon>
        <taxon>Sylvioidea</taxon>
        <taxon>Hirundinidae</taxon>
        <taxon>Hirundo</taxon>
    </lineage>
</organism>
<reference evidence="1 2" key="1">
    <citation type="submission" date="2018-07" db="EMBL/GenBank/DDBJ databases">
        <title>A high quality draft genome assembly of the barn swallow (H. rustica rustica).</title>
        <authorList>
            <person name="Formenti G."/>
            <person name="Chiara M."/>
            <person name="Poveda L."/>
            <person name="Francoijs K.-J."/>
            <person name="Bonisoli-Alquati A."/>
            <person name="Canova L."/>
            <person name="Gianfranceschi L."/>
            <person name="Horner D.S."/>
            <person name="Saino N."/>
        </authorList>
    </citation>
    <scope>NUCLEOTIDE SEQUENCE [LARGE SCALE GENOMIC DNA]</scope>
    <source>
        <strain evidence="1">Chelidonia</strain>
        <tissue evidence="1">Blood</tissue>
    </source>
</reference>
<name>A0A3M0KPJ7_HIRRU</name>
<sequence length="282" mass="31238">MRGKLGWVAKELRAVGWEQRENKRRVKVNKPAGLHDSLGYFRSGFIVDTETRFVAGPVLHVERGSEASGWSGGTDDFLGVACEGLFAPFYTDPAGSAQDPRDPGGCVAPQPSAIPPGTQRYQPAPAILHQLKAALVASLTIYDNTGTLQVEWKKRRKGGMQNCRKVKGHRPVKCSDGTETAQLQAESWDAAQKFNVQSSVIAGDPTGSQSWKRLEKYVEFIVLWVRSKQYTGRSSNNYMTTEKHRKEILPEALHQKNSNCSKSCFDHSEKATIDHSAKATEY</sequence>
<dbReference type="AlphaFoldDB" id="A0A3M0KPJ7"/>
<protein>
    <submittedName>
        <fullName evidence="1">Uncharacterized protein</fullName>
    </submittedName>
</protein>
<evidence type="ECO:0000313" key="1">
    <source>
        <dbReference type="EMBL" id="RMC15118.1"/>
    </source>
</evidence>
<dbReference type="EMBL" id="QRBI01000104">
    <property type="protein sequence ID" value="RMC15118.1"/>
    <property type="molecule type" value="Genomic_DNA"/>
</dbReference>